<keyword evidence="3" id="KW-1185">Reference proteome</keyword>
<feature type="transmembrane region" description="Helical" evidence="1">
    <location>
        <begin position="97"/>
        <end position="114"/>
    </location>
</feature>
<feature type="transmembrane region" description="Helical" evidence="1">
    <location>
        <begin position="502"/>
        <end position="523"/>
    </location>
</feature>
<feature type="transmembrane region" description="Helical" evidence="1">
    <location>
        <begin position="272"/>
        <end position="289"/>
    </location>
</feature>
<protein>
    <submittedName>
        <fullName evidence="2">Uncharacterized protein</fullName>
    </submittedName>
</protein>
<dbReference type="Proteomes" id="UP000295696">
    <property type="component" value="Unassembled WGS sequence"/>
</dbReference>
<reference evidence="2 3" key="1">
    <citation type="submission" date="2019-03" db="EMBL/GenBank/DDBJ databases">
        <title>Genomic Encyclopedia of Type Strains, Phase IV (KMG-IV): sequencing the most valuable type-strain genomes for metagenomic binning, comparative biology and taxonomic classification.</title>
        <authorList>
            <person name="Goeker M."/>
        </authorList>
    </citation>
    <scope>NUCLEOTIDE SEQUENCE [LARGE SCALE GENOMIC DNA]</scope>
    <source>
        <strain evidence="2 3">DSM 104836</strain>
    </source>
</reference>
<organism evidence="2 3">
    <name type="scientific">Primorskyibacter sedentarius</name>
    <dbReference type="NCBI Taxonomy" id="745311"/>
    <lineage>
        <taxon>Bacteria</taxon>
        <taxon>Pseudomonadati</taxon>
        <taxon>Pseudomonadota</taxon>
        <taxon>Alphaproteobacteria</taxon>
        <taxon>Rhodobacterales</taxon>
        <taxon>Roseobacteraceae</taxon>
        <taxon>Primorskyibacter</taxon>
    </lineage>
</organism>
<dbReference type="AlphaFoldDB" id="A0A4R3J7A7"/>
<evidence type="ECO:0000313" key="3">
    <source>
        <dbReference type="Proteomes" id="UP000295696"/>
    </source>
</evidence>
<evidence type="ECO:0000256" key="1">
    <source>
        <dbReference type="SAM" id="Phobius"/>
    </source>
</evidence>
<feature type="transmembrane region" description="Helical" evidence="1">
    <location>
        <begin position="119"/>
        <end position="138"/>
    </location>
</feature>
<evidence type="ECO:0000313" key="2">
    <source>
        <dbReference type="EMBL" id="TCS60773.1"/>
    </source>
</evidence>
<feature type="transmembrane region" description="Helical" evidence="1">
    <location>
        <begin position="464"/>
        <end position="482"/>
    </location>
</feature>
<feature type="transmembrane region" description="Helical" evidence="1">
    <location>
        <begin position="339"/>
        <end position="357"/>
    </location>
</feature>
<feature type="transmembrane region" description="Helical" evidence="1">
    <location>
        <begin position="239"/>
        <end position="260"/>
    </location>
</feature>
<sequence>MSTAGRYQQTYARASFCVAELAFVRLWVCSWMPQQLRPRTESSTYAFAIPTVFAKRCVWAARLRVVMRSRSLLSAAIVAVMGLEICARMTGLETLRWLSWASLGAVIILSFRRLGMREYYLLSTSALTTALALFFPLGKDGMIPGALDQASFLMAFILLLGLLHEAAASSPSVSELGAYLTRQPPRRRYYALNGGTAIMSILFNVGVVSFLVPLIQRGIRQAAPDDPLNPIRERRQLSALLRGFAWSVIWSPTAIAPLVLMELMQGVDRLRWILIGLVIFFGVMALGGIEDQLRYRRTRGRRPIVPPPFPRHAAVMFLAACGWLLGMAAIVAWATGDTIVFGLIVACPVMLVGWLWAQNAKGDAWPVLQDRLGELYRDTLPKAAPIAVTLACSGYIGRMLAGLIPAQALGQALGIDAVPDYVLLGLLPSVIALLSLSALSPIMMAIFFGSLFGALPVMPADPTLIALSISCGWALAMTFSPFSTVVLLTGRVSGLAPITLTWRWNLTFSFLAALLLLGVFRILTLF</sequence>
<feature type="transmembrane region" description="Helical" evidence="1">
    <location>
        <begin position="72"/>
        <end position="91"/>
    </location>
</feature>
<gene>
    <name evidence="2" type="ORF">EDD52_11366</name>
</gene>
<accession>A0A4R3J7A7</accession>
<dbReference type="RefSeq" id="WP_132246939.1">
    <property type="nucleotide sequence ID" value="NZ_SLZU01000013.1"/>
</dbReference>
<keyword evidence="1" id="KW-0812">Transmembrane</keyword>
<name>A0A4R3J7A7_9RHOB</name>
<comment type="caution">
    <text evidence="2">The sequence shown here is derived from an EMBL/GenBank/DDBJ whole genome shotgun (WGS) entry which is preliminary data.</text>
</comment>
<dbReference type="OrthoDB" id="7832851at2"/>
<feature type="transmembrane region" description="Helical" evidence="1">
    <location>
        <begin position="430"/>
        <end position="452"/>
    </location>
</feature>
<keyword evidence="1" id="KW-1133">Transmembrane helix</keyword>
<dbReference type="EMBL" id="SLZU01000013">
    <property type="protein sequence ID" value="TCS60773.1"/>
    <property type="molecule type" value="Genomic_DNA"/>
</dbReference>
<feature type="transmembrane region" description="Helical" evidence="1">
    <location>
        <begin position="189"/>
        <end position="219"/>
    </location>
</feature>
<proteinExistence type="predicted"/>
<keyword evidence="1" id="KW-0472">Membrane</keyword>
<feature type="transmembrane region" description="Helical" evidence="1">
    <location>
        <begin position="309"/>
        <end position="332"/>
    </location>
</feature>